<sequence>MKALLVVDVQTNVMKRRNTEGLIEACNDIISQYEPEQVIYVVHKLPWERASKKKEFGAGLSVVSSYVFDKREGDAFSNPKLLQRLQELNADEVEIIGLDGNFCIKETALGALKNGLKATVNVRAVVSKNEKAFEDTKHDLRDAGVKVI</sequence>
<protein>
    <submittedName>
        <fullName evidence="2">Isochorismatase family protein</fullName>
    </submittedName>
</protein>
<reference evidence="2" key="1">
    <citation type="submission" date="2020-04" db="EMBL/GenBank/DDBJ databases">
        <title>Deep metagenomics examines the oral microbiome during advanced dental caries in children, revealing novel taxa and co-occurrences with host molecules.</title>
        <authorList>
            <person name="Baker J.L."/>
            <person name="Morton J.T."/>
            <person name="Dinis M."/>
            <person name="Alvarez R."/>
            <person name="Tran N.C."/>
            <person name="Knight R."/>
            <person name="Edlund A."/>
        </authorList>
    </citation>
    <scope>NUCLEOTIDE SEQUENCE</scope>
    <source>
        <strain evidence="2">JCVI_38_bin.5</strain>
    </source>
</reference>
<dbReference type="Proteomes" id="UP000698335">
    <property type="component" value="Unassembled WGS sequence"/>
</dbReference>
<gene>
    <name evidence="2" type="ORF">HXK26_02920</name>
</gene>
<name>A0A930YPL4_9ACTN</name>
<evidence type="ECO:0000313" key="2">
    <source>
        <dbReference type="EMBL" id="MBF4807635.1"/>
    </source>
</evidence>
<dbReference type="SUPFAM" id="SSF52499">
    <property type="entry name" value="Isochorismatase-like hydrolases"/>
    <property type="match status" value="1"/>
</dbReference>
<dbReference type="EMBL" id="JABZGW010000089">
    <property type="protein sequence ID" value="MBF4807635.1"/>
    <property type="molecule type" value="Genomic_DNA"/>
</dbReference>
<evidence type="ECO:0000313" key="3">
    <source>
        <dbReference type="Proteomes" id="UP000698335"/>
    </source>
</evidence>
<comment type="caution">
    <text evidence="2">The sequence shown here is derived from an EMBL/GenBank/DDBJ whole genome shotgun (WGS) entry which is preliminary data.</text>
</comment>
<dbReference type="InterPro" id="IPR036380">
    <property type="entry name" value="Isochorismatase-like_sf"/>
</dbReference>
<organism evidence="2 3">
    <name type="scientific">Lancefieldella rimae</name>
    <dbReference type="NCBI Taxonomy" id="1383"/>
    <lineage>
        <taxon>Bacteria</taxon>
        <taxon>Bacillati</taxon>
        <taxon>Actinomycetota</taxon>
        <taxon>Coriobacteriia</taxon>
        <taxon>Coriobacteriales</taxon>
        <taxon>Atopobiaceae</taxon>
        <taxon>Lancefieldella</taxon>
    </lineage>
</organism>
<dbReference type="Pfam" id="PF00857">
    <property type="entry name" value="Isochorismatase"/>
    <property type="match status" value="1"/>
</dbReference>
<evidence type="ECO:0000259" key="1">
    <source>
        <dbReference type="Pfam" id="PF00857"/>
    </source>
</evidence>
<proteinExistence type="predicted"/>
<feature type="domain" description="Isochorismatase-like" evidence="1">
    <location>
        <begin position="3"/>
        <end position="147"/>
    </location>
</feature>
<accession>A0A930YPL4</accession>
<dbReference type="InterPro" id="IPR000868">
    <property type="entry name" value="Isochorismatase-like_dom"/>
</dbReference>
<dbReference type="AlphaFoldDB" id="A0A930YPL4"/>
<dbReference type="Gene3D" id="3.40.50.850">
    <property type="entry name" value="Isochorismatase-like"/>
    <property type="match status" value="1"/>
</dbReference>